<sequence>MLFSVRDHRRLQMYFANRTRYVVLALCTICLTLIFSNSVALNFTIICMDDIRSDYRLSLSTNETHKSHWIDSSTHVNWLFSAIAIGCLIGTIPSTFLIHNIGFCKTMTLYGVLTTLATLGFPLAVRTGYAAVFVMRVLQGVATALSFPATGLVPSQWSTIKTTGTFIALISCALQFCNIFTMPVSGFLCESSVGWPAVFYLQGALSAIAFTAFFFFYKDDPSLHKNVSSKELSKISSGKQHNKEKQAIPYRAIIMDPCILAVWLSTAGGNLGFQVFLMYGPTYINKVLHFKVTSTGLATALPHILSATLKFVVGPISDRATCISGRWRLIFFAALSQGMMATCILLLAYTTSRHVAQVVYTAAIVSSGINVVGSVKCAPLVARQHAHFVMSVISFLLCVIILLVPVAVNIVCPDNTPEQWSHLFLGISIIVIVANVPFVILARSDPAKWTVYSVTEKTDQAKMEDLRHDTAQQSQ</sequence>
<protein>
    <recommendedName>
        <fullName evidence="3">Major facilitator superfamily (MFS) profile domain-containing protein</fullName>
    </recommendedName>
</protein>
<keyword evidence="2" id="KW-0472">Membrane</keyword>
<feature type="transmembrane region" description="Helical" evidence="2">
    <location>
        <begin position="387"/>
        <end position="408"/>
    </location>
</feature>
<dbReference type="Proteomes" id="UP000024635">
    <property type="component" value="Unassembled WGS sequence"/>
</dbReference>
<feature type="transmembrane region" description="Helical" evidence="2">
    <location>
        <begin position="329"/>
        <end position="349"/>
    </location>
</feature>
<feature type="transmembrane region" description="Helical" evidence="2">
    <location>
        <begin position="253"/>
        <end position="277"/>
    </location>
</feature>
<evidence type="ECO:0000313" key="5">
    <source>
        <dbReference type="Proteomes" id="UP000024635"/>
    </source>
</evidence>
<name>A0A016SFS7_9BILA</name>
<dbReference type="SUPFAM" id="SSF103473">
    <property type="entry name" value="MFS general substrate transporter"/>
    <property type="match status" value="1"/>
</dbReference>
<feature type="transmembrane region" description="Helical" evidence="2">
    <location>
        <begin position="197"/>
        <end position="217"/>
    </location>
</feature>
<feature type="domain" description="Major facilitator superfamily (MFS) profile" evidence="3">
    <location>
        <begin position="22"/>
        <end position="446"/>
    </location>
</feature>
<comment type="caution">
    <text evidence="4">The sequence shown here is derived from an EMBL/GenBank/DDBJ whole genome shotgun (WGS) entry which is preliminary data.</text>
</comment>
<accession>A0A016SFS7</accession>
<evidence type="ECO:0000256" key="2">
    <source>
        <dbReference type="SAM" id="Phobius"/>
    </source>
</evidence>
<dbReference type="InterPro" id="IPR036259">
    <property type="entry name" value="MFS_trans_sf"/>
</dbReference>
<evidence type="ECO:0000259" key="3">
    <source>
        <dbReference type="PROSITE" id="PS50850"/>
    </source>
</evidence>
<keyword evidence="5" id="KW-1185">Reference proteome</keyword>
<feature type="transmembrane region" description="Helical" evidence="2">
    <location>
        <begin position="165"/>
        <end position="185"/>
    </location>
</feature>
<keyword evidence="2" id="KW-0812">Transmembrane</keyword>
<feature type="transmembrane region" description="Helical" evidence="2">
    <location>
        <begin position="78"/>
        <end position="98"/>
    </location>
</feature>
<feature type="transmembrane region" description="Helical" evidence="2">
    <location>
        <begin position="355"/>
        <end position="375"/>
    </location>
</feature>
<dbReference type="AlphaFoldDB" id="A0A016SFS7"/>
<organism evidence="4 5">
    <name type="scientific">Ancylostoma ceylanicum</name>
    <dbReference type="NCBI Taxonomy" id="53326"/>
    <lineage>
        <taxon>Eukaryota</taxon>
        <taxon>Metazoa</taxon>
        <taxon>Ecdysozoa</taxon>
        <taxon>Nematoda</taxon>
        <taxon>Chromadorea</taxon>
        <taxon>Rhabditida</taxon>
        <taxon>Rhabditina</taxon>
        <taxon>Rhabditomorpha</taxon>
        <taxon>Strongyloidea</taxon>
        <taxon>Ancylostomatidae</taxon>
        <taxon>Ancylostomatinae</taxon>
        <taxon>Ancylostoma</taxon>
    </lineage>
</organism>
<feature type="transmembrane region" description="Helical" evidence="2">
    <location>
        <begin position="107"/>
        <end position="125"/>
    </location>
</feature>
<dbReference type="Pfam" id="PF07690">
    <property type="entry name" value="MFS_1"/>
    <property type="match status" value="1"/>
</dbReference>
<dbReference type="InterPro" id="IPR020846">
    <property type="entry name" value="MFS_dom"/>
</dbReference>
<proteinExistence type="predicted"/>
<dbReference type="OrthoDB" id="2985014at2759"/>
<dbReference type="InterPro" id="IPR011701">
    <property type="entry name" value="MFS"/>
</dbReference>
<dbReference type="Gene3D" id="1.20.1250.20">
    <property type="entry name" value="MFS general substrate transporter like domains"/>
    <property type="match status" value="2"/>
</dbReference>
<dbReference type="PROSITE" id="PS50850">
    <property type="entry name" value="MFS"/>
    <property type="match status" value="1"/>
</dbReference>
<feature type="transmembrane region" description="Helical" evidence="2">
    <location>
        <begin position="420"/>
        <end position="442"/>
    </location>
</feature>
<dbReference type="EMBL" id="JARK01001570">
    <property type="protein sequence ID" value="EYB89252.1"/>
    <property type="molecule type" value="Genomic_DNA"/>
</dbReference>
<feature type="transmembrane region" description="Helical" evidence="2">
    <location>
        <begin position="21"/>
        <end position="46"/>
    </location>
</feature>
<evidence type="ECO:0000313" key="4">
    <source>
        <dbReference type="EMBL" id="EYB89252.1"/>
    </source>
</evidence>
<reference evidence="5" key="1">
    <citation type="journal article" date="2015" name="Nat. Genet.">
        <title>The genome and transcriptome of the zoonotic hookworm Ancylostoma ceylanicum identify infection-specific gene families.</title>
        <authorList>
            <person name="Schwarz E.M."/>
            <person name="Hu Y."/>
            <person name="Antoshechkin I."/>
            <person name="Miller M.M."/>
            <person name="Sternberg P.W."/>
            <person name="Aroian R.V."/>
        </authorList>
    </citation>
    <scope>NUCLEOTIDE SEQUENCE</scope>
    <source>
        <strain evidence="5">HY135</strain>
    </source>
</reference>
<dbReference type="GO" id="GO:0022857">
    <property type="term" value="F:transmembrane transporter activity"/>
    <property type="evidence" value="ECO:0007669"/>
    <property type="project" value="InterPro"/>
</dbReference>
<keyword evidence="2" id="KW-1133">Transmembrane helix</keyword>
<gene>
    <name evidence="4" type="primary">Acey_s0234.g3151</name>
    <name evidence="4" type="ORF">Y032_0234g3151</name>
</gene>
<dbReference type="PANTHER" id="PTHR45757">
    <property type="entry name" value="PROTEIN CBG23364-RELATED"/>
    <property type="match status" value="1"/>
</dbReference>
<feature type="transmembrane region" description="Helical" evidence="2">
    <location>
        <begin position="131"/>
        <end position="153"/>
    </location>
</feature>
<dbReference type="GO" id="GO:0016020">
    <property type="term" value="C:membrane"/>
    <property type="evidence" value="ECO:0007669"/>
    <property type="project" value="UniProtKB-SubCell"/>
</dbReference>
<dbReference type="PANTHER" id="PTHR45757:SF11">
    <property type="entry name" value="MAJOR FACILITATOR SUPERFAMILY (MFS) PROFILE DOMAIN-CONTAINING PROTEIN"/>
    <property type="match status" value="1"/>
</dbReference>
<feature type="transmembrane region" description="Helical" evidence="2">
    <location>
        <begin position="297"/>
        <end position="317"/>
    </location>
</feature>
<dbReference type="STRING" id="53326.A0A016SFS7"/>
<comment type="subcellular location">
    <subcellularLocation>
        <location evidence="1">Membrane</location>
        <topology evidence="1">Multi-pass membrane protein</topology>
    </subcellularLocation>
</comment>
<evidence type="ECO:0000256" key="1">
    <source>
        <dbReference type="ARBA" id="ARBA00004141"/>
    </source>
</evidence>